<name>A0A9D2WQJ6_9FIRM</name>
<reference evidence="1" key="1">
    <citation type="submission" date="2016-02" db="EMBL/GenBank/DDBJ databases">
        <title>Draft Genome Sequence of Sporotomaculum syntrophicum Strain FB, a Syntrophic Benzoate Degrader.</title>
        <authorList>
            <person name="Nobu M.K."/>
            <person name="Narihiro T."/>
            <person name="Qiu Y.-L."/>
            <person name="Ohashi A."/>
            <person name="Liu W.-T."/>
            <person name="Yuji S."/>
        </authorList>
    </citation>
    <scope>NUCLEOTIDE SEQUENCE</scope>
    <source>
        <strain evidence="1">FB</strain>
    </source>
</reference>
<accession>A0A9D2WQJ6</accession>
<gene>
    <name evidence="1" type="ORF">SPSYN_01886</name>
</gene>
<proteinExistence type="predicted"/>
<dbReference type="EMBL" id="LSRS01000003">
    <property type="protein sequence ID" value="KAF1085740.1"/>
    <property type="molecule type" value="Genomic_DNA"/>
</dbReference>
<protein>
    <submittedName>
        <fullName evidence="1">Uncharacterized protein</fullName>
    </submittedName>
</protein>
<dbReference type="Proteomes" id="UP000798488">
    <property type="component" value="Unassembled WGS sequence"/>
</dbReference>
<evidence type="ECO:0000313" key="1">
    <source>
        <dbReference type="EMBL" id="KAF1085740.1"/>
    </source>
</evidence>
<evidence type="ECO:0000313" key="2">
    <source>
        <dbReference type="Proteomes" id="UP000798488"/>
    </source>
</evidence>
<sequence length="38" mass="4362">MDRRAYVPDVVWLAVLFSKRRRGGSRVSILQDTGGENR</sequence>
<organism evidence="1 2">
    <name type="scientific">Sporotomaculum syntrophicum</name>
    <dbReference type="NCBI Taxonomy" id="182264"/>
    <lineage>
        <taxon>Bacteria</taxon>
        <taxon>Bacillati</taxon>
        <taxon>Bacillota</taxon>
        <taxon>Clostridia</taxon>
        <taxon>Eubacteriales</taxon>
        <taxon>Desulfallaceae</taxon>
        <taxon>Sporotomaculum</taxon>
    </lineage>
</organism>
<comment type="caution">
    <text evidence="1">The sequence shown here is derived from an EMBL/GenBank/DDBJ whole genome shotgun (WGS) entry which is preliminary data.</text>
</comment>
<keyword evidence="2" id="KW-1185">Reference proteome</keyword>
<dbReference type="AlphaFoldDB" id="A0A9D2WQJ6"/>